<accession>H7EL61</accession>
<evidence type="ECO:0000256" key="1">
    <source>
        <dbReference type="SAM" id="SignalP"/>
    </source>
</evidence>
<dbReference type="InterPro" id="IPR032267">
    <property type="entry name" value="DUF4832"/>
</dbReference>
<gene>
    <name evidence="3" type="ORF">TresaDRAFT_1075</name>
</gene>
<evidence type="ECO:0000313" key="4">
    <source>
        <dbReference type="Proteomes" id="UP000003571"/>
    </source>
</evidence>
<reference evidence="3 4" key="1">
    <citation type="submission" date="2011-09" db="EMBL/GenBank/DDBJ databases">
        <title>The draft genome of Treponema saccharophilum DSM 2985.</title>
        <authorList>
            <consortium name="US DOE Joint Genome Institute (JGI-PGF)"/>
            <person name="Lucas S."/>
            <person name="Copeland A."/>
            <person name="Lapidus A."/>
            <person name="Glavina del Rio T."/>
            <person name="Dalin E."/>
            <person name="Tice H."/>
            <person name="Bruce D."/>
            <person name="Goodwin L."/>
            <person name="Pitluck S."/>
            <person name="Peters L."/>
            <person name="Kyrpides N."/>
            <person name="Mavromatis K."/>
            <person name="Ivanova N."/>
            <person name="Markowitz V."/>
            <person name="Cheng J.-F."/>
            <person name="Hugenholtz P."/>
            <person name="Woyke T."/>
            <person name="Wu D."/>
            <person name="Gronow S."/>
            <person name="Wellnitz S."/>
            <person name="Brambilla E."/>
            <person name="Klenk H.-P."/>
            <person name="Eisen J.A."/>
        </authorList>
    </citation>
    <scope>NUCLEOTIDE SEQUENCE [LARGE SCALE GENOMIC DNA]</scope>
    <source>
        <strain evidence="3 4">DSM 2985</strain>
    </source>
</reference>
<evidence type="ECO:0000313" key="3">
    <source>
        <dbReference type="EMBL" id="EIC01786.1"/>
    </source>
</evidence>
<dbReference type="eggNOG" id="COG1874">
    <property type="taxonomic scope" value="Bacteria"/>
</dbReference>
<dbReference type="PATRIC" id="fig|907348.3.peg.1644"/>
<dbReference type="PROSITE" id="PS51257">
    <property type="entry name" value="PROKAR_LIPOPROTEIN"/>
    <property type="match status" value="1"/>
</dbReference>
<proteinExistence type="predicted"/>
<name>H7EL61_9SPIR</name>
<dbReference type="STRING" id="907348.TresaDRAFT_1075"/>
<feature type="chain" id="PRO_5003608758" description="DUF4832 domain-containing protein" evidence="1">
    <location>
        <begin position="22"/>
        <end position="437"/>
    </location>
</feature>
<keyword evidence="1" id="KW-0732">Signal</keyword>
<comment type="caution">
    <text evidence="3">The sequence shown here is derived from an EMBL/GenBank/DDBJ whole genome shotgun (WGS) entry which is preliminary data.</text>
</comment>
<feature type="domain" description="DUF4832" evidence="2">
    <location>
        <begin position="222"/>
        <end position="420"/>
    </location>
</feature>
<feature type="signal peptide" evidence="1">
    <location>
        <begin position="1"/>
        <end position="21"/>
    </location>
</feature>
<dbReference type="Pfam" id="PF16116">
    <property type="entry name" value="DUF4832"/>
    <property type="match status" value="1"/>
</dbReference>
<keyword evidence="4" id="KW-1185">Reference proteome</keyword>
<evidence type="ECO:0000259" key="2">
    <source>
        <dbReference type="Pfam" id="PF16116"/>
    </source>
</evidence>
<dbReference type="AlphaFoldDB" id="H7EL61"/>
<organism evidence="3 4">
    <name type="scientific">Treponema saccharophilum DSM 2985</name>
    <dbReference type="NCBI Taxonomy" id="907348"/>
    <lineage>
        <taxon>Bacteria</taxon>
        <taxon>Pseudomonadati</taxon>
        <taxon>Spirochaetota</taxon>
        <taxon>Spirochaetia</taxon>
        <taxon>Spirochaetales</taxon>
        <taxon>Treponemataceae</taxon>
        <taxon>Treponema</taxon>
    </lineage>
</organism>
<dbReference type="EMBL" id="AGRW01000047">
    <property type="protein sequence ID" value="EIC01786.1"/>
    <property type="molecule type" value="Genomic_DNA"/>
</dbReference>
<protein>
    <recommendedName>
        <fullName evidence="2">DUF4832 domain-containing protein</fullName>
    </recommendedName>
</protein>
<sequence>MKIRTLLFPLFVLSSVFSCSAPGDFGEGMQYAKVRTANPLKGFASWEGDAENDVPHSLEYVPVPFDEVLVSPGECDFSVLEEKLEEAKSRRHQSIVRFVIDEPGAALHLPDFIDVEKFSYEYDGKTFLSPDYNDENLLGEIESFIEKLAGKYDGDARIANIETGLIGHWGEHHVFYCEENEDARVTDDTWWRFFSAFSRNFRTTQISSRSPSHPGVSECDNIGFYNDMVCSDDDDDYFREMLSSAENLPSRWRKAMVTGELAPTVQEDFIKRCGEWAVMEKFSGRANEFHVSSLLCAAAFAKKCGAIERERILDASNALGYEFSVVSASFSCSGQNLSITAEIRNDGTAPFYYKWPFEISLVKDGIIGEKFNPGWDVTKIAPGSSVSFSVSRKIPGASGCTVLLSIPNPMENGYPVSFANKNQDKDMNGCLTLFKID</sequence>
<dbReference type="Proteomes" id="UP000003571">
    <property type="component" value="Unassembled WGS sequence"/>
</dbReference>